<dbReference type="FunFam" id="3.40.50.2020:FF:000020">
    <property type="entry name" value="Bifunctional protein PyrR"/>
    <property type="match status" value="1"/>
</dbReference>
<keyword evidence="2 4" id="KW-0805">Transcription regulation</keyword>
<dbReference type="GO" id="GO:0004845">
    <property type="term" value="F:uracil phosphoribosyltransferase activity"/>
    <property type="evidence" value="ECO:0007669"/>
    <property type="project" value="UniProtKB-UniRule"/>
</dbReference>
<keyword evidence="4 6" id="KW-0328">Glycosyltransferase</keyword>
<feature type="domain" description="Phosphoribosyltransferase" evidence="5">
    <location>
        <begin position="7"/>
        <end position="153"/>
    </location>
</feature>
<reference evidence="6" key="1">
    <citation type="submission" date="2020-10" db="EMBL/GenBank/DDBJ databases">
        <authorList>
            <person name="Castelo-Branco R."/>
            <person name="Eusebio N."/>
            <person name="Adriana R."/>
            <person name="Vieira A."/>
            <person name="Brugerolle De Fraissinette N."/>
            <person name="Rezende De Castro R."/>
            <person name="Schneider M.P."/>
            <person name="Vasconcelos V."/>
            <person name="Leao P.N."/>
        </authorList>
    </citation>
    <scope>NUCLEOTIDE SEQUENCE</scope>
    <source>
        <strain evidence="6">LEGE 11479</strain>
    </source>
</reference>
<evidence type="ECO:0000256" key="1">
    <source>
        <dbReference type="ARBA" id="ARBA00005565"/>
    </source>
</evidence>
<dbReference type="CDD" id="cd06223">
    <property type="entry name" value="PRTases_typeI"/>
    <property type="match status" value="1"/>
</dbReference>
<dbReference type="RefSeq" id="WP_193995959.1">
    <property type="nucleotide sequence ID" value="NZ_JADEXP010000368.1"/>
</dbReference>
<dbReference type="AlphaFoldDB" id="A0A929FCY4"/>
<protein>
    <recommendedName>
        <fullName evidence="4">Bifunctional protein PyrR</fullName>
    </recommendedName>
    <domain>
        <recommendedName>
            <fullName evidence="4">Pyrimidine operon regulatory protein</fullName>
        </recommendedName>
    </domain>
    <domain>
        <recommendedName>
            <fullName evidence="4">Uracil phosphoribosyltransferase</fullName>
            <shortName evidence="4">UPRTase</shortName>
            <ecNumber evidence="4">2.4.2.9</ecNumber>
        </recommendedName>
    </domain>
</protein>
<comment type="similarity">
    <text evidence="1 4">Belongs to the purine/pyrimidine phosphoribosyltransferase family. PyrR subfamily.</text>
</comment>
<dbReference type="HAMAP" id="MF_01219">
    <property type="entry name" value="PyrR"/>
    <property type="match status" value="1"/>
</dbReference>
<feature type="short sequence motif" description="PRPP-binding" evidence="4">
    <location>
        <begin position="99"/>
        <end position="111"/>
    </location>
</feature>
<comment type="caution">
    <text evidence="6">The sequence shown here is derived from an EMBL/GenBank/DDBJ whole genome shotgun (WGS) entry which is preliminary data.</text>
</comment>
<comment type="catalytic activity">
    <reaction evidence="4">
        <text>UMP + diphosphate = 5-phospho-alpha-D-ribose 1-diphosphate + uracil</text>
        <dbReference type="Rhea" id="RHEA:13017"/>
        <dbReference type="ChEBI" id="CHEBI:17568"/>
        <dbReference type="ChEBI" id="CHEBI:33019"/>
        <dbReference type="ChEBI" id="CHEBI:57865"/>
        <dbReference type="ChEBI" id="CHEBI:58017"/>
        <dbReference type="EC" id="2.4.2.9"/>
    </reaction>
</comment>
<dbReference type="Pfam" id="PF00156">
    <property type="entry name" value="Pribosyltran"/>
    <property type="match status" value="1"/>
</dbReference>
<dbReference type="InterPro" id="IPR029057">
    <property type="entry name" value="PRTase-like"/>
</dbReference>
<keyword evidence="7" id="KW-1185">Reference proteome</keyword>
<name>A0A929FCY4_LEPEC</name>
<dbReference type="GO" id="GO:0006355">
    <property type="term" value="P:regulation of DNA-templated transcription"/>
    <property type="evidence" value="ECO:0007669"/>
    <property type="project" value="UniProtKB-UniRule"/>
</dbReference>
<dbReference type="PANTHER" id="PTHR11608">
    <property type="entry name" value="BIFUNCTIONAL PROTEIN PYRR"/>
    <property type="match status" value="1"/>
</dbReference>
<dbReference type="InterPro" id="IPR000836">
    <property type="entry name" value="PRTase_dom"/>
</dbReference>
<gene>
    <name evidence="4 6" type="primary">pyrR</name>
    <name evidence="6" type="ORF">IQ260_25870</name>
</gene>
<dbReference type="InterPro" id="IPR050137">
    <property type="entry name" value="PyrR_bifunctional"/>
</dbReference>
<dbReference type="Gene3D" id="3.40.50.2020">
    <property type="match status" value="1"/>
</dbReference>
<accession>A0A929FCY4</accession>
<proteinExistence type="inferred from homology"/>
<dbReference type="SUPFAM" id="SSF53271">
    <property type="entry name" value="PRTase-like"/>
    <property type="match status" value="1"/>
</dbReference>
<dbReference type="NCBIfam" id="NF003549">
    <property type="entry name" value="PRK05205.1-5"/>
    <property type="match status" value="1"/>
</dbReference>
<evidence type="ECO:0000256" key="4">
    <source>
        <dbReference type="HAMAP-Rule" id="MF_01219"/>
    </source>
</evidence>
<evidence type="ECO:0000256" key="3">
    <source>
        <dbReference type="ARBA" id="ARBA00023163"/>
    </source>
</evidence>
<dbReference type="Proteomes" id="UP000615026">
    <property type="component" value="Unassembled WGS sequence"/>
</dbReference>
<dbReference type="PANTHER" id="PTHR11608:SF0">
    <property type="entry name" value="BIFUNCTIONAL PROTEIN PYRR"/>
    <property type="match status" value="1"/>
</dbReference>
<evidence type="ECO:0000256" key="2">
    <source>
        <dbReference type="ARBA" id="ARBA00023015"/>
    </source>
</evidence>
<comment type="function">
    <text evidence="4">Regulates the transcription of the pyrimidine nucleotide (pyr) operon in response to exogenous pyrimidines.</text>
</comment>
<evidence type="ECO:0000313" key="6">
    <source>
        <dbReference type="EMBL" id="MBE9070073.1"/>
    </source>
</evidence>
<organism evidence="6 7">
    <name type="scientific">Leptolyngbya cf. ectocarpi LEGE 11479</name>
    <dbReference type="NCBI Taxonomy" id="1828722"/>
    <lineage>
        <taxon>Bacteria</taxon>
        <taxon>Bacillati</taxon>
        <taxon>Cyanobacteriota</taxon>
        <taxon>Cyanophyceae</taxon>
        <taxon>Leptolyngbyales</taxon>
        <taxon>Leptolyngbyaceae</taxon>
        <taxon>Leptolyngbya group</taxon>
        <taxon>Leptolyngbya</taxon>
    </lineage>
</organism>
<dbReference type="EMBL" id="JADEXP010000368">
    <property type="protein sequence ID" value="MBE9070073.1"/>
    <property type="molecule type" value="Genomic_DNA"/>
</dbReference>
<keyword evidence="4 6" id="KW-0808">Transferase</keyword>
<sequence length="179" mass="19899">MADQVVEILSADAIRRTLNRLASEIIERTDHLADLVLVGIHTRGVPLAHTVAQQMERLEGIAIPVGELDITFYRDDLDKISTRTPAKSSMPCDLTGKKVVLVDDVIFSGRTIRAALNAVLDYGRPNLIRLAVLIDRGHRQLPIHPDFIGKSLPTAREEVINVQLMPIDKKDTVELSRPK</sequence>
<comment type="function">
    <text evidence="4">Also displays a weak uracil phosphoribosyltransferase activity which is not physiologically significant.</text>
</comment>
<keyword evidence="3 4" id="KW-0804">Transcription</keyword>
<evidence type="ECO:0000313" key="7">
    <source>
        <dbReference type="Proteomes" id="UP000615026"/>
    </source>
</evidence>
<evidence type="ECO:0000259" key="5">
    <source>
        <dbReference type="Pfam" id="PF00156"/>
    </source>
</evidence>
<dbReference type="EC" id="2.4.2.9" evidence="4"/>
<dbReference type="InterPro" id="IPR023050">
    <property type="entry name" value="PyrR"/>
</dbReference>